<evidence type="ECO:0000256" key="7">
    <source>
        <dbReference type="ARBA" id="ARBA00022840"/>
    </source>
</evidence>
<evidence type="ECO:0000256" key="14">
    <source>
        <dbReference type="RuleBase" id="RU000591"/>
    </source>
</evidence>
<dbReference type="InterPro" id="IPR046336">
    <property type="entry name" value="Lon_prtase_N_sf"/>
</dbReference>
<evidence type="ECO:0000259" key="17">
    <source>
        <dbReference type="PROSITE" id="PS51787"/>
    </source>
</evidence>
<evidence type="ECO:0000256" key="2">
    <source>
        <dbReference type="ARBA" id="ARBA00022490"/>
    </source>
</evidence>
<dbReference type="EC" id="3.4.21.53" evidence="9 10"/>
<evidence type="ECO:0000256" key="13">
    <source>
        <dbReference type="PROSITE-ProRule" id="PRU01122"/>
    </source>
</evidence>
<dbReference type="SUPFAM" id="SSF54211">
    <property type="entry name" value="Ribosomal protein S5 domain 2-like"/>
    <property type="match status" value="1"/>
</dbReference>
<dbReference type="GO" id="GO:0004252">
    <property type="term" value="F:serine-type endopeptidase activity"/>
    <property type="evidence" value="ECO:0007669"/>
    <property type="project" value="UniProtKB-UniRule"/>
</dbReference>
<dbReference type="PIRSF" id="PIRSF001174">
    <property type="entry name" value="Lon_proteas"/>
    <property type="match status" value="1"/>
</dbReference>
<dbReference type="InterPro" id="IPR054594">
    <property type="entry name" value="Lon_lid"/>
</dbReference>
<evidence type="ECO:0000256" key="6">
    <source>
        <dbReference type="ARBA" id="ARBA00022825"/>
    </source>
</evidence>
<dbReference type="Gene3D" id="2.30.130.40">
    <property type="entry name" value="LON domain-like"/>
    <property type="match status" value="1"/>
</dbReference>
<dbReference type="PRINTS" id="PR00830">
    <property type="entry name" value="ENDOLAPTASE"/>
</dbReference>
<dbReference type="InterPro" id="IPR008269">
    <property type="entry name" value="Lon_proteolytic"/>
</dbReference>
<dbReference type="GO" id="GO:0016887">
    <property type="term" value="F:ATP hydrolysis activity"/>
    <property type="evidence" value="ECO:0007669"/>
    <property type="project" value="UniProtKB-UniRule"/>
</dbReference>
<dbReference type="NCBIfam" id="TIGR00763">
    <property type="entry name" value="lon"/>
    <property type="match status" value="1"/>
</dbReference>
<dbReference type="GO" id="GO:0043565">
    <property type="term" value="F:sequence-specific DNA binding"/>
    <property type="evidence" value="ECO:0007669"/>
    <property type="project" value="UniProtKB-UniRule"/>
</dbReference>
<comment type="caution">
    <text evidence="18">The sequence shown here is derived from an EMBL/GenBank/DDBJ whole genome shotgun (WGS) entry which is preliminary data.</text>
</comment>
<dbReference type="PROSITE" id="PS01046">
    <property type="entry name" value="LON_SER"/>
    <property type="match status" value="1"/>
</dbReference>
<gene>
    <name evidence="9 18" type="primary">lon</name>
    <name evidence="18" type="ORF">E6K78_07935</name>
</gene>
<evidence type="ECO:0000256" key="8">
    <source>
        <dbReference type="ARBA" id="ARBA00023016"/>
    </source>
</evidence>
<evidence type="ECO:0000256" key="5">
    <source>
        <dbReference type="ARBA" id="ARBA00022801"/>
    </source>
</evidence>
<feature type="region of interest" description="Disordered" evidence="15">
    <location>
        <begin position="777"/>
        <end position="813"/>
    </location>
</feature>
<dbReference type="Pfam" id="PF00004">
    <property type="entry name" value="AAA"/>
    <property type="match status" value="1"/>
</dbReference>
<dbReference type="InterPro" id="IPR008268">
    <property type="entry name" value="Peptidase_S16_AS"/>
</dbReference>
<dbReference type="PROSITE" id="PS51787">
    <property type="entry name" value="LON_N"/>
    <property type="match status" value="1"/>
</dbReference>
<dbReference type="FunFam" id="3.40.50.300:FF:000382">
    <property type="entry name" value="Lon protease homolog 2, peroxisomal"/>
    <property type="match status" value="1"/>
</dbReference>
<dbReference type="HAMAP" id="MF_01973">
    <property type="entry name" value="lon_bact"/>
    <property type="match status" value="1"/>
</dbReference>
<comment type="similarity">
    <text evidence="9 10 13 14">Belongs to the peptidase S16 family.</text>
</comment>
<feature type="domain" description="Lon proteolytic" evidence="16">
    <location>
        <begin position="587"/>
        <end position="773"/>
    </location>
</feature>
<comment type="function">
    <text evidence="9">ATP-dependent serine protease that mediates the selective degradation of mutant and abnormal proteins as well as certain short-lived regulatory proteins. Required for cellular homeostasis and for survival from DNA damage and developmental changes induced by stress. Degrades polypeptides processively to yield small peptide fragments that are 5 to 10 amino acids long. Binds to DNA in a double-stranded, site-specific manner.</text>
</comment>
<dbReference type="GO" id="GO:0034605">
    <property type="term" value="P:cellular response to heat"/>
    <property type="evidence" value="ECO:0007669"/>
    <property type="project" value="UniProtKB-UniRule"/>
</dbReference>
<dbReference type="SUPFAM" id="SSF88697">
    <property type="entry name" value="PUA domain-like"/>
    <property type="match status" value="1"/>
</dbReference>
<keyword evidence="7 9" id="KW-0067">ATP-binding</keyword>
<dbReference type="PROSITE" id="PS51786">
    <property type="entry name" value="LON_PROTEOLYTIC"/>
    <property type="match status" value="1"/>
</dbReference>
<evidence type="ECO:0000256" key="4">
    <source>
        <dbReference type="ARBA" id="ARBA00022741"/>
    </source>
</evidence>
<evidence type="ECO:0000256" key="11">
    <source>
        <dbReference type="PIRSR" id="PIRSR001174-1"/>
    </source>
</evidence>
<dbReference type="InterPro" id="IPR027065">
    <property type="entry name" value="Lon_Prtase"/>
</dbReference>
<keyword evidence="3 9" id="KW-0645">Protease</keyword>
<dbReference type="GO" id="GO:0005737">
    <property type="term" value="C:cytoplasm"/>
    <property type="evidence" value="ECO:0007669"/>
    <property type="project" value="UniProtKB-SubCell"/>
</dbReference>
<dbReference type="PANTHER" id="PTHR10046">
    <property type="entry name" value="ATP DEPENDENT LON PROTEASE FAMILY MEMBER"/>
    <property type="match status" value="1"/>
</dbReference>
<dbReference type="AlphaFoldDB" id="A0A538TNY2"/>
<dbReference type="GO" id="GO:0006515">
    <property type="term" value="P:protein quality control for misfolded or incompletely synthesized proteins"/>
    <property type="evidence" value="ECO:0007669"/>
    <property type="project" value="UniProtKB-UniRule"/>
</dbReference>
<evidence type="ECO:0000259" key="16">
    <source>
        <dbReference type="PROSITE" id="PS51786"/>
    </source>
</evidence>
<dbReference type="Gene3D" id="1.20.5.5270">
    <property type="match status" value="1"/>
</dbReference>
<dbReference type="InterPro" id="IPR020568">
    <property type="entry name" value="Ribosomal_Su5_D2-typ_SF"/>
</dbReference>
<dbReference type="EMBL" id="VBOY01000072">
    <property type="protein sequence ID" value="TMQ65349.1"/>
    <property type="molecule type" value="Genomic_DNA"/>
</dbReference>
<keyword evidence="8 9" id="KW-0346">Stress response</keyword>
<dbReference type="InterPro" id="IPR003959">
    <property type="entry name" value="ATPase_AAA_core"/>
</dbReference>
<comment type="subunit">
    <text evidence="9 10">Homohexamer. Organized in a ring with a central cavity.</text>
</comment>
<dbReference type="GO" id="GO:0005524">
    <property type="term" value="F:ATP binding"/>
    <property type="evidence" value="ECO:0007669"/>
    <property type="project" value="UniProtKB-UniRule"/>
</dbReference>
<evidence type="ECO:0000313" key="18">
    <source>
        <dbReference type="EMBL" id="TMQ65349.1"/>
    </source>
</evidence>
<name>A0A538TNY2_UNCEI</name>
<dbReference type="SMART" id="SM00464">
    <property type="entry name" value="LON"/>
    <property type="match status" value="1"/>
</dbReference>
<dbReference type="SUPFAM" id="SSF52540">
    <property type="entry name" value="P-loop containing nucleoside triphosphate hydrolases"/>
    <property type="match status" value="1"/>
</dbReference>
<dbReference type="InterPro" id="IPR015947">
    <property type="entry name" value="PUA-like_sf"/>
</dbReference>
<comment type="subcellular location">
    <subcellularLocation>
        <location evidence="1 9 10">Cytoplasm</location>
    </subcellularLocation>
</comment>
<evidence type="ECO:0000256" key="1">
    <source>
        <dbReference type="ARBA" id="ARBA00004496"/>
    </source>
</evidence>
<dbReference type="Pfam" id="PF22667">
    <property type="entry name" value="Lon_lid"/>
    <property type="match status" value="1"/>
</dbReference>
<dbReference type="Proteomes" id="UP000316609">
    <property type="component" value="Unassembled WGS sequence"/>
</dbReference>
<dbReference type="InterPro" id="IPR003111">
    <property type="entry name" value="Lon_prtase_N"/>
</dbReference>
<keyword evidence="5 9" id="KW-0378">Hydrolase</keyword>
<dbReference type="InterPro" id="IPR004815">
    <property type="entry name" value="Lon_bac/euk-typ"/>
</dbReference>
<reference evidence="18 19" key="1">
    <citation type="journal article" date="2019" name="Nat. Microbiol.">
        <title>Mediterranean grassland soil C-N compound turnover is dependent on rainfall and depth, and is mediated by genomically divergent microorganisms.</title>
        <authorList>
            <person name="Diamond S."/>
            <person name="Andeer P.F."/>
            <person name="Li Z."/>
            <person name="Crits-Christoph A."/>
            <person name="Burstein D."/>
            <person name="Anantharaman K."/>
            <person name="Lane K.R."/>
            <person name="Thomas B.C."/>
            <person name="Pan C."/>
            <person name="Northen T.R."/>
            <person name="Banfield J.F."/>
        </authorList>
    </citation>
    <scope>NUCLEOTIDE SEQUENCE [LARGE SCALE GENOMIC DNA]</scope>
    <source>
        <strain evidence="18">WS_8</strain>
    </source>
</reference>
<feature type="domain" description="Lon N-terminal" evidence="17">
    <location>
        <begin position="29"/>
        <end position="222"/>
    </location>
</feature>
<sequence>MLPRRAQKIEIGGEPLTETATVTLAPRQVPVLPVRHTVLFPFALLPLNVGRPKSLRMLNDAMAADRTIAVFAERQPTTEDPAATDLHRVGTLAVVLRMIRMPDEQVSILVQGLARVHLDEVVSTEPYLTAKVSPVYDAEVDDVETAGLAQALLTEFERIVSISPTLPAEVLVAAKNQSPPGRLADFLASLLELPADVKQPLLEMQDVKQRLHSLTEILARQHQVLEVGQQIQEQVQQSLDQRQKEFLLRQQLEAIQKELGEGDESRREIDELKEKIEKAHMPEEVRREADRELARLARIPPQAPEYTVARTYLEWMCEMPWAVSTEDDLDLKHARAVLDEDHYGLDKIKERILEFLAVRRFKRDARTPILCFVGPPGTGKTSLGMSIAKALGRKFIRQSLGGVRDEAEIRGHRRTYIGALPGNILRGIRRAGSRNPLFMLDEIDKLGADFHGDPSSALLEVLDPEQNGTFTDHYLDVPFDLSQVLFVTTANYLDPVPPALRDRMEVIELAGYTDLEKLAISRRHLIPKAIRENGLEELNVTFSDEAILKVVRDYTSEAGLRNLERELANLLRRTAKLVAEGEEPPRAIDPNRVHELLGPERFQTEQLTRIEQIEATVMPGSKQLLLTGQLGEVMRESAHAALSYVRSHVGELGIDPEFFESSDIHVHLPSGAIPKDGPSAGVTLCTALVSLLTGRKVRTGIAMTGEITLLGRVLPIGGLKEKVLAAHRAGINTVIIPTENQKGLDEIPVEVRSHMIFAPVDRIEQVLGLSLEGDAPVKTVVGPTDSETAPSASDGPETPSIQTESVVARRRES</sequence>
<keyword evidence="4 9" id="KW-0547">Nucleotide-binding</keyword>
<dbReference type="InterPro" id="IPR027417">
    <property type="entry name" value="P-loop_NTPase"/>
</dbReference>
<dbReference type="Pfam" id="PF02190">
    <property type="entry name" value="LON_substr_bdg"/>
    <property type="match status" value="1"/>
</dbReference>
<organism evidence="18 19">
    <name type="scientific">Eiseniibacteriota bacterium</name>
    <dbReference type="NCBI Taxonomy" id="2212470"/>
    <lineage>
        <taxon>Bacteria</taxon>
        <taxon>Candidatus Eiseniibacteriota</taxon>
    </lineage>
</organism>
<evidence type="ECO:0000313" key="19">
    <source>
        <dbReference type="Proteomes" id="UP000316609"/>
    </source>
</evidence>
<accession>A0A538TNY2</accession>
<protein>
    <recommendedName>
        <fullName evidence="9 10">Lon protease</fullName>
        <ecNumber evidence="9 10">3.4.21.53</ecNumber>
    </recommendedName>
    <alternativeName>
        <fullName evidence="9">ATP-dependent protease La</fullName>
    </alternativeName>
</protein>
<dbReference type="CDD" id="cd19500">
    <property type="entry name" value="RecA-like_Lon"/>
    <property type="match status" value="1"/>
</dbReference>
<feature type="active site" evidence="9 11">
    <location>
        <position position="679"/>
    </location>
</feature>
<dbReference type="Gene3D" id="1.10.8.60">
    <property type="match status" value="1"/>
</dbReference>
<feature type="binding site" evidence="9 12">
    <location>
        <begin position="374"/>
        <end position="381"/>
    </location>
    <ligand>
        <name>ATP</name>
        <dbReference type="ChEBI" id="CHEBI:30616"/>
    </ligand>
</feature>
<dbReference type="GO" id="GO:0004176">
    <property type="term" value="F:ATP-dependent peptidase activity"/>
    <property type="evidence" value="ECO:0007669"/>
    <property type="project" value="UniProtKB-UniRule"/>
</dbReference>
<evidence type="ECO:0000256" key="12">
    <source>
        <dbReference type="PIRSR" id="PIRSR001174-2"/>
    </source>
</evidence>
<dbReference type="FunFam" id="1.20.5.5270:FF:000002">
    <property type="entry name" value="Lon protease homolog"/>
    <property type="match status" value="1"/>
</dbReference>
<dbReference type="Gene3D" id="3.40.50.300">
    <property type="entry name" value="P-loop containing nucleotide triphosphate hydrolases"/>
    <property type="match status" value="1"/>
</dbReference>
<dbReference type="InterPro" id="IPR003593">
    <property type="entry name" value="AAA+_ATPase"/>
</dbReference>
<evidence type="ECO:0000256" key="10">
    <source>
        <dbReference type="PIRNR" id="PIRNR001174"/>
    </source>
</evidence>
<dbReference type="Gene3D" id="3.30.230.10">
    <property type="match status" value="1"/>
</dbReference>
<comment type="induction">
    <text evidence="9">By heat shock.</text>
</comment>
<keyword evidence="2 9" id="KW-0963">Cytoplasm</keyword>
<dbReference type="Pfam" id="PF05362">
    <property type="entry name" value="Lon_C"/>
    <property type="match status" value="1"/>
</dbReference>
<evidence type="ECO:0000256" key="15">
    <source>
        <dbReference type="SAM" id="MobiDB-lite"/>
    </source>
</evidence>
<evidence type="ECO:0000256" key="9">
    <source>
        <dbReference type="HAMAP-Rule" id="MF_01973"/>
    </source>
</evidence>
<comment type="catalytic activity">
    <reaction evidence="9 10 13">
        <text>Hydrolysis of proteins in presence of ATP.</text>
        <dbReference type="EC" id="3.4.21.53"/>
    </reaction>
</comment>
<dbReference type="InterPro" id="IPR014721">
    <property type="entry name" value="Ribsml_uS5_D2-typ_fold_subgr"/>
</dbReference>
<dbReference type="SMART" id="SM00382">
    <property type="entry name" value="AAA"/>
    <property type="match status" value="1"/>
</dbReference>
<proteinExistence type="evidence at transcript level"/>
<keyword evidence="6 9" id="KW-0720">Serine protease</keyword>
<dbReference type="Gene3D" id="1.20.58.1480">
    <property type="match status" value="1"/>
</dbReference>
<dbReference type="InterPro" id="IPR027543">
    <property type="entry name" value="Lon_bac"/>
</dbReference>
<evidence type="ECO:0000256" key="3">
    <source>
        <dbReference type="ARBA" id="ARBA00022670"/>
    </source>
</evidence>
<feature type="active site" evidence="9 11">
    <location>
        <position position="722"/>
    </location>
</feature>